<dbReference type="InterPro" id="IPR036291">
    <property type="entry name" value="NAD(P)-bd_dom_sf"/>
</dbReference>
<feature type="domain" description="NAD(P)-binding" evidence="1">
    <location>
        <begin position="7"/>
        <end position="191"/>
    </location>
</feature>
<sequence length="216" mass="22650">MRVIVIGGSGRTGLLIVEKLVAAGHSVVATIRNPKRMAETVKRGAETIVLDLDKSPLSDFTTTMKGADAVVFAAGSAAGESSALDRIGTRRTVHAAENAGVKRYLSISAIGASTGLSIRSMDDEMKDYYKQKRAAAKFITSSSLEWTILEPGELTDGGDTGKVLLSQQAINEESISRADVAAVTLALLEEPKTAGKVFQLTRGTQTIAAALKAALS</sequence>
<dbReference type="EMBL" id="LAJE02000031">
    <property type="protein sequence ID" value="OEO33096.1"/>
    <property type="molecule type" value="Genomic_DNA"/>
</dbReference>
<reference evidence="2 3" key="1">
    <citation type="journal article" date="2015" name="Genome Announc.">
        <title>Genome Assemblies of Three Soil-Associated Devosia species: D. insulae, D. limi, and D. soli.</title>
        <authorList>
            <person name="Hassan Y.I."/>
            <person name="Lepp D."/>
            <person name="Zhou T."/>
        </authorList>
    </citation>
    <scope>NUCLEOTIDE SEQUENCE [LARGE SCALE GENOMIC DNA]</scope>
    <source>
        <strain evidence="2 3">DS-56</strain>
    </source>
</reference>
<dbReference type="AlphaFoldDB" id="A0A1E5XWY8"/>
<dbReference type="PANTHER" id="PTHR15020">
    <property type="entry name" value="FLAVIN REDUCTASE-RELATED"/>
    <property type="match status" value="1"/>
</dbReference>
<evidence type="ECO:0000313" key="2">
    <source>
        <dbReference type="EMBL" id="OEO33096.1"/>
    </source>
</evidence>
<organism evidence="2 3">
    <name type="scientific">Devosia insulae DS-56</name>
    <dbReference type="NCBI Taxonomy" id="1116389"/>
    <lineage>
        <taxon>Bacteria</taxon>
        <taxon>Pseudomonadati</taxon>
        <taxon>Pseudomonadota</taxon>
        <taxon>Alphaproteobacteria</taxon>
        <taxon>Hyphomicrobiales</taxon>
        <taxon>Devosiaceae</taxon>
        <taxon>Devosia</taxon>
    </lineage>
</organism>
<dbReference type="RefSeq" id="WP_069907777.1">
    <property type="nucleotide sequence ID" value="NZ_LAJE02000031.1"/>
</dbReference>
<accession>A0A1E5XWY8</accession>
<dbReference type="Pfam" id="PF13460">
    <property type="entry name" value="NAD_binding_10"/>
    <property type="match status" value="1"/>
</dbReference>
<dbReference type="SUPFAM" id="SSF51735">
    <property type="entry name" value="NAD(P)-binding Rossmann-fold domains"/>
    <property type="match status" value="1"/>
</dbReference>
<evidence type="ECO:0000259" key="1">
    <source>
        <dbReference type="Pfam" id="PF13460"/>
    </source>
</evidence>
<gene>
    <name evidence="2" type="ORF">VW23_008290</name>
</gene>
<name>A0A1E5XWY8_9HYPH</name>
<comment type="caution">
    <text evidence="2">The sequence shown here is derived from an EMBL/GenBank/DDBJ whole genome shotgun (WGS) entry which is preliminary data.</text>
</comment>
<keyword evidence="3" id="KW-1185">Reference proteome</keyword>
<dbReference type="OrthoDB" id="7352421at2"/>
<dbReference type="Proteomes" id="UP000095463">
    <property type="component" value="Unassembled WGS sequence"/>
</dbReference>
<dbReference type="PANTHER" id="PTHR15020:SF50">
    <property type="entry name" value="UPF0659 PROTEIN YMR090W"/>
    <property type="match status" value="1"/>
</dbReference>
<protein>
    <recommendedName>
        <fullName evidence="1">NAD(P)-binding domain-containing protein</fullName>
    </recommendedName>
</protein>
<evidence type="ECO:0000313" key="3">
    <source>
        <dbReference type="Proteomes" id="UP000095463"/>
    </source>
</evidence>
<dbReference type="InterPro" id="IPR016040">
    <property type="entry name" value="NAD(P)-bd_dom"/>
</dbReference>
<dbReference type="CDD" id="cd05243">
    <property type="entry name" value="SDR_a5"/>
    <property type="match status" value="1"/>
</dbReference>
<dbReference type="Gene3D" id="3.40.50.720">
    <property type="entry name" value="NAD(P)-binding Rossmann-like Domain"/>
    <property type="match status" value="1"/>
</dbReference>
<proteinExistence type="predicted"/>